<evidence type="ECO:0000256" key="1">
    <source>
        <dbReference type="PROSITE-ProRule" id="PRU00110"/>
    </source>
</evidence>
<keyword evidence="1" id="KW-0597">Phosphoprotein</keyword>
<evidence type="ECO:0000259" key="2">
    <source>
        <dbReference type="PROSITE" id="PS50894"/>
    </source>
</evidence>
<organism evidence="3 4">
    <name type="scientific">Candidatus Roizmanbacteria bacterium RIFCSPLOWO2_01_FULL_37_12</name>
    <dbReference type="NCBI Taxonomy" id="1802056"/>
    <lineage>
        <taxon>Bacteria</taxon>
        <taxon>Candidatus Roizmaniibacteriota</taxon>
    </lineage>
</organism>
<dbReference type="InterPro" id="IPR036641">
    <property type="entry name" value="HPT_dom_sf"/>
</dbReference>
<evidence type="ECO:0000313" key="3">
    <source>
        <dbReference type="EMBL" id="OGK41994.1"/>
    </source>
</evidence>
<dbReference type="PROSITE" id="PS50894">
    <property type="entry name" value="HPT"/>
    <property type="match status" value="1"/>
</dbReference>
<name>A0A1F7IF65_9BACT</name>
<dbReference type="GO" id="GO:0000160">
    <property type="term" value="P:phosphorelay signal transduction system"/>
    <property type="evidence" value="ECO:0007669"/>
    <property type="project" value="InterPro"/>
</dbReference>
<evidence type="ECO:0000313" key="4">
    <source>
        <dbReference type="Proteomes" id="UP000177698"/>
    </source>
</evidence>
<dbReference type="CDD" id="cd00088">
    <property type="entry name" value="HPT"/>
    <property type="match status" value="1"/>
</dbReference>
<feature type="modified residue" description="Phosphohistidine" evidence="1">
    <location>
        <position position="49"/>
    </location>
</feature>
<sequence length="129" mass="14959">MTDFNLAAYKSLYLKTAREHIANLRINLELLKADPADKKVIYEVFRLFHSLKSQNYFMGFEKTAHLCKIFENFFRAINESKKTFNPQISPVILKTVADLEHSLNEIDKNNNEIDLTPNIINLENGLSQL</sequence>
<comment type="caution">
    <text evidence="3">The sequence shown here is derived from an EMBL/GenBank/DDBJ whole genome shotgun (WGS) entry which is preliminary data.</text>
</comment>
<dbReference type="SUPFAM" id="SSF47226">
    <property type="entry name" value="Histidine-containing phosphotransfer domain, HPT domain"/>
    <property type="match status" value="1"/>
</dbReference>
<reference evidence="3 4" key="1">
    <citation type="journal article" date="2016" name="Nat. Commun.">
        <title>Thousands of microbial genomes shed light on interconnected biogeochemical processes in an aquifer system.</title>
        <authorList>
            <person name="Anantharaman K."/>
            <person name="Brown C.T."/>
            <person name="Hug L.A."/>
            <person name="Sharon I."/>
            <person name="Castelle C.J."/>
            <person name="Probst A.J."/>
            <person name="Thomas B.C."/>
            <person name="Singh A."/>
            <person name="Wilkins M.J."/>
            <person name="Karaoz U."/>
            <person name="Brodie E.L."/>
            <person name="Williams K.H."/>
            <person name="Hubbard S.S."/>
            <person name="Banfield J.F."/>
        </authorList>
    </citation>
    <scope>NUCLEOTIDE SEQUENCE [LARGE SCALE GENOMIC DNA]</scope>
</reference>
<gene>
    <name evidence="3" type="ORF">A2954_05285</name>
</gene>
<feature type="domain" description="HPt" evidence="2">
    <location>
        <begin position="2"/>
        <end position="106"/>
    </location>
</feature>
<dbReference type="AlphaFoldDB" id="A0A1F7IF65"/>
<dbReference type="Proteomes" id="UP000177698">
    <property type="component" value="Unassembled WGS sequence"/>
</dbReference>
<proteinExistence type="predicted"/>
<dbReference type="SMART" id="SM00073">
    <property type="entry name" value="HPT"/>
    <property type="match status" value="1"/>
</dbReference>
<dbReference type="Gene3D" id="1.20.120.160">
    <property type="entry name" value="HPT domain"/>
    <property type="match status" value="1"/>
</dbReference>
<dbReference type="EMBL" id="MGAG01000007">
    <property type="protein sequence ID" value="OGK41994.1"/>
    <property type="molecule type" value="Genomic_DNA"/>
</dbReference>
<dbReference type="Pfam" id="PF01627">
    <property type="entry name" value="Hpt"/>
    <property type="match status" value="1"/>
</dbReference>
<accession>A0A1F7IF65</accession>
<dbReference type="InterPro" id="IPR008207">
    <property type="entry name" value="Sig_transdc_His_kin_Hpt_dom"/>
</dbReference>
<protein>
    <recommendedName>
        <fullName evidence="2">HPt domain-containing protein</fullName>
    </recommendedName>
</protein>
<dbReference type="STRING" id="1802056.A2954_05285"/>